<feature type="non-terminal residue" evidence="3">
    <location>
        <position position="1"/>
    </location>
</feature>
<feature type="transmembrane region" description="Helical" evidence="1">
    <location>
        <begin position="242"/>
        <end position="259"/>
    </location>
</feature>
<feature type="domain" description="CAAX prenyl protease 2/Lysostaphin resistance protein A-like" evidence="2">
    <location>
        <begin position="106"/>
        <end position="205"/>
    </location>
</feature>
<feature type="transmembrane region" description="Helical" evidence="1">
    <location>
        <begin position="169"/>
        <end position="188"/>
    </location>
</feature>
<organism evidence="3 4">
    <name type="scientific">Autumnicola tepida</name>
    <dbReference type="NCBI Taxonomy" id="3075595"/>
    <lineage>
        <taxon>Bacteria</taxon>
        <taxon>Pseudomonadati</taxon>
        <taxon>Bacteroidota</taxon>
        <taxon>Flavobacteriia</taxon>
        <taxon>Flavobacteriales</taxon>
        <taxon>Flavobacteriaceae</taxon>
        <taxon>Autumnicola</taxon>
    </lineage>
</organism>
<proteinExistence type="predicted"/>
<evidence type="ECO:0000313" key="4">
    <source>
        <dbReference type="Proteomes" id="UP001262889"/>
    </source>
</evidence>
<keyword evidence="1" id="KW-0812">Transmembrane</keyword>
<feature type="transmembrane region" description="Helical" evidence="1">
    <location>
        <begin position="136"/>
        <end position="157"/>
    </location>
</feature>
<evidence type="ECO:0000259" key="2">
    <source>
        <dbReference type="Pfam" id="PF02517"/>
    </source>
</evidence>
<keyword evidence="1" id="KW-0472">Membrane</keyword>
<keyword evidence="4" id="KW-1185">Reference proteome</keyword>
<accession>A0ABU3CFD4</accession>
<dbReference type="Proteomes" id="UP001262889">
    <property type="component" value="Unassembled WGS sequence"/>
</dbReference>
<dbReference type="RefSeq" id="WP_311536622.1">
    <property type="nucleotide sequence ID" value="NZ_JAVRHQ010000076.1"/>
</dbReference>
<comment type="caution">
    <text evidence="3">The sequence shown here is derived from an EMBL/GenBank/DDBJ whole genome shotgun (WGS) entry which is preliminary data.</text>
</comment>
<feature type="transmembrane region" description="Helical" evidence="1">
    <location>
        <begin position="105"/>
        <end position="124"/>
    </location>
</feature>
<reference evidence="3 4" key="1">
    <citation type="submission" date="2023-09" db="EMBL/GenBank/DDBJ databases">
        <authorList>
            <person name="Rey-Velasco X."/>
        </authorList>
    </citation>
    <scope>NUCLEOTIDE SEQUENCE [LARGE SCALE GENOMIC DNA]</scope>
    <source>
        <strain evidence="3 4">F363</strain>
    </source>
</reference>
<evidence type="ECO:0000256" key="1">
    <source>
        <dbReference type="SAM" id="Phobius"/>
    </source>
</evidence>
<sequence>PAIMKDKFPMKYTVILFLGYIAYLLLEHPINSFIETFSLPILYQGYLSNLILLFPLLILLIFLLFRLNLEKSLKSKDKRIYLIPIGYLFFVIIMSFSAFKNAISLELLIFLFSLSLVGFTEEILFRGIIFPKLSDYFSSIWLGALFSSFLFGIGHYINLFKNPDSINEITYQVISAFCIGVLMCGIFYKTKNIFIPSLIHTIFNLQSLIRVFNGIRNQKTTISDTSKEVFHPSIWELLNQELLFNLSCFLIGLALIFFANKNKENSIITAGNNG</sequence>
<feature type="transmembrane region" description="Helical" evidence="1">
    <location>
        <begin position="81"/>
        <end position="99"/>
    </location>
</feature>
<protein>
    <submittedName>
        <fullName evidence="3">Type II CAAX endopeptidase family protein</fullName>
    </submittedName>
</protein>
<dbReference type="PANTHER" id="PTHR36435">
    <property type="entry name" value="SLR1288 PROTEIN"/>
    <property type="match status" value="1"/>
</dbReference>
<dbReference type="InterPro" id="IPR052710">
    <property type="entry name" value="CAAX_protease"/>
</dbReference>
<keyword evidence="1" id="KW-1133">Transmembrane helix</keyword>
<gene>
    <name evidence="3" type="ORF">RM553_19420</name>
</gene>
<dbReference type="PANTHER" id="PTHR36435:SF1">
    <property type="entry name" value="CAAX AMINO TERMINAL PROTEASE FAMILY PROTEIN"/>
    <property type="match status" value="1"/>
</dbReference>
<feature type="transmembrane region" description="Helical" evidence="1">
    <location>
        <begin position="12"/>
        <end position="30"/>
    </location>
</feature>
<feature type="transmembrane region" description="Helical" evidence="1">
    <location>
        <begin position="50"/>
        <end position="69"/>
    </location>
</feature>
<dbReference type="EMBL" id="JAVRHQ010000076">
    <property type="protein sequence ID" value="MDT0645011.1"/>
    <property type="molecule type" value="Genomic_DNA"/>
</dbReference>
<evidence type="ECO:0000313" key="3">
    <source>
        <dbReference type="EMBL" id="MDT0645011.1"/>
    </source>
</evidence>
<dbReference type="Pfam" id="PF02517">
    <property type="entry name" value="Rce1-like"/>
    <property type="match status" value="1"/>
</dbReference>
<dbReference type="InterPro" id="IPR003675">
    <property type="entry name" value="Rce1/LyrA-like_dom"/>
</dbReference>
<name>A0ABU3CFD4_9FLAO</name>